<accession>A0A5J5EJR3</accession>
<evidence type="ECO:0000256" key="1">
    <source>
        <dbReference type="SAM" id="MobiDB-lite"/>
    </source>
</evidence>
<reference evidence="2 3" key="1">
    <citation type="submission" date="2019-09" db="EMBL/GenBank/DDBJ databases">
        <title>Draft genome of the ectomycorrhizal ascomycete Sphaerosporella brunnea.</title>
        <authorList>
            <consortium name="DOE Joint Genome Institute"/>
            <person name="Benucci G.M."/>
            <person name="Marozzi G."/>
            <person name="Antonielli L."/>
            <person name="Sanchez S."/>
            <person name="Marco P."/>
            <person name="Wang X."/>
            <person name="Falini L.B."/>
            <person name="Barry K."/>
            <person name="Haridas S."/>
            <person name="Lipzen A."/>
            <person name="Labutti K."/>
            <person name="Grigoriev I.V."/>
            <person name="Murat C."/>
            <person name="Martin F."/>
            <person name="Albertini E."/>
            <person name="Donnini D."/>
            <person name="Bonito G."/>
        </authorList>
    </citation>
    <scope>NUCLEOTIDE SEQUENCE [LARGE SCALE GENOMIC DNA]</scope>
    <source>
        <strain evidence="2 3">Sb_GMNB300</strain>
    </source>
</reference>
<name>A0A5J5EJR3_9PEZI</name>
<dbReference type="InParanoid" id="A0A5J5EJR3"/>
<evidence type="ECO:0000313" key="3">
    <source>
        <dbReference type="Proteomes" id="UP000326924"/>
    </source>
</evidence>
<comment type="caution">
    <text evidence="2">The sequence shown here is derived from an EMBL/GenBank/DDBJ whole genome shotgun (WGS) entry which is preliminary data.</text>
</comment>
<sequence length="161" mass="17873">MATPTSTIDCMPEYVVCNDNLTSYEAIIRFYKDLSGSWEQYHASAGARTITGTKEVQDSIYTRRLMSREVAISEAPHCALLVIATRLGGPMWVGTRDAAPYRRHIAKKHPTLPLMVEQETEKIRAEVLGHGGALSPAAASSTPTKTKKRKQLFRPTKGKKR</sequence>
<dbReference type="AlphaFoldDB" id="A0A5J5EJR3"/>
<protein>
    <submittedName>
        <fullName evidence="2">Uncharacterized protein</fullName>
    </submittedName>
</protein>
<evidence type="ECO:0000313" key="2">
    <source>
        <dbReference type="EMBL" id="KAA8895451.1"/>
    </source>
</evidence>
<dbReference type="EMBL" id="VXIS01000263">
    <property type="protein sequence ID" value="KAA8895451.1"/>
    <property type="molecule type" value="Genomic_DNA"/>
</dbReference>
<keyword evidence="3" id="KW-1185">Reference proteome</keyword>
<dbReference type="Proteomes" id="UP000326924">
    <property type="component" value="Unassembled WGS sequence"/>
</dbReference>
<feature type="compositionally biased region" description="Low complexity" evidence="1">
    <location>
        <begin position="135"/>
        <end position="144"/>
    </location>
</feature>
<feature type="compositionally biased region" description="Basic residues" evidence="1">
    <location>
        <begin position="145"/>
        <end position="161"/>
    </location>
</feature>
<feature type="region of interest" description="Disordered" evidence="1">
    <location>
        <begin position="127"/>
        <end position="161"/>
    </location>
</feature>
<proteinExistence type="predicted"/>
<organism evidence="2 3">
    <name type="scientific">Sphaerosporella brunnea</name>
    <dbReference type="NCBI Taxonomy" id="1250544"/>
    <lineage>
        <taxon>Eukaryota</taxon>
        <taxon>Fungi</taxon>
        <taxon>Dikarya</taxon>
        <taxon>Ascomycota</taxon>
        <taxon>Pezizomycotina</taxon>
        <taxon>Pezizomycetes</taxon>
        <taxon>Pezizales</taxon>
        <taxon>Pyronemataceae</taxon>
        <taxon>Sphaerosporella</taxon>
    </lineage>
</organism>
<gene>
    <name evidence="2" type="ORF">FN846DRAFT_996835</name>
</gene>